<dbReference type="InterPro" id="IPR036565">
    <property type="entry name" value="Mur-like_cat_sf"/>
</dbReference>
<dbReference type="NCBIfam" id="TIGR01082">
    <property type="entry name" value="murC"/>
    <property type="match status" value="1"/>
</dbReference>
<evidence type="ECO:0000256" key="5">
    <source>
        <dbReference type="ARBA" id="ARBA00022598"/>
    </source>
</evidence>
<evidence type="ECO:0000256" key="10">
    <source>
        <dbReference type="ARBA" id="ARBA00022984"/>
    </source>
</evidence>
<organism evidence="19 20">
    <name type="scientific">Siphonobacter curvatus</name>
    <dbReference type="NCBI Taxonomy" id="2094562"/>
    <lineage>
        <taxon>Bacteria</taxon>
        <taxon>Pseudomonadati</taxon>
        <taxon>Bacteroidota</taxon>
        <taxon>Cytophagia</taxon>
        <taxon>Cytophagales</taxon>
        <taxon>Cytophagaceae</taxon>
        <taxon>Siphonobacter</taxon>
    </lineage>
</organism>
<protein>
    <recommendedName>
        <fullName evidence="3 14">UDP-N-acetylmuramate--L-alanine ligase</fullName>
        <ecNumber evidence="3 14">6.3.2.8</ecNumber>
    </recommendedName>
    <alternativeName>
        <fullName evidence="14">UDP-N-acetylmuramoyl-L-alanine synthetase</fullName>
    </alternativeName>
</protein>
<evidence type="ECO:0000313" key="20">
    <source>
        <dbReference type="Proteomes" id="UP000239590"/>
    </source>
</evidence>
<proteinExistence type="inferred from homology"/>
<name>A0A2S7IKF3_9BACT</name>
<dbReference type="PANTHER" id="PTHR43445:SF3">
    <property type="entry name" value="UDP-N-ACETYLMURAMATE--L-ALANINE LIGASE"/>
    <property type="match status" value="1"/>
</dbReference>
<evidence type="ECO:0000256" key="14">
    <source>
        <dbReference type="HAMAP-Rule" id="MF_00046"/>
    </source>
</evidence>
<keyword evidence="20" id="KW-1185">Reference proteome</keyword>
<comment type="catalytic activity">
    <reaction evidence="13 14">
        <text>UDP-N-acetyl-alpha-D-muramate + L-alanine + ATP = UDP-N-acetyl-alpha-D-muramoyl-L-alanine + ADP + phosphate + H(+)</text>
        <dbReference type="Rhea" id="RHEA:23372"/>
        <dbReference type="ChEBI" id="CHEBI:15378"/>
        <dbReference type="ChEBI" id="CHEBI:30616"/>
        <dbReference type="ChEBI" id="CHEBI:43474"/>
        <dbReference type="ChEBI" id="CHEBI:57972"/>
        <dbReference type="ChEBI" id="CHEBI:70757"/>
        <dbReference type="ChEBI" id="CHEBI:83898"/>
        <dbReference type="ChEBI" id="CHEBI:456216"/>
        <dbReference type="EC" id="6.3.2.8"/>
    </reaction>
</comment>
<dbReference type="InterPro" id="IPR050061">
    <property type="entry name" value="MurCDEF_pg_biosynth"/>
</dbReference>
<gene>
    <name evidence="14" type="primary">murC</name>
    <name evidence="19" type="ORF">C5O19_00255</name>
</gene>
<evidence type="ECO:0000256" key="3">
    <source>
        <dbReference type="ARBA" id="ARBA00012211"/>
    </source>
</evidence>
<evidence type="ECO:0000256" key="6">
    <source>
        <dbReference type="ARBA" id="ARBA00022618"/>
    </source>
</evidence>
<reference evidence="20" key="1">
    <citation type="submission" date="2018-02" db="EMBL/GenBank/DDBJ databases">
        <title>Genome sequencing of Solimonas sp. HR-BB.</title>
        <authorList>
            <person name="Lee Y."/>
            <person name="Jeon C.O."/>
        </authorList>
    </citation>
    <scope>NUCLEOTIDE SEQUENCE [LARGE SCALE GENOMIC DNA]</scope>
    <source>
        <strain evidence="20">HR-U</strain>
    </source>
</reference>
<evidence type="ECO:0000256" key="15">
    <source>
        <dbReference type="SAM" id="Phobius"/>
    </source>
</evidence>
<evidence type="ECO:0000256" key="12">
    <source>
        <dbReference type="ARBA" id="ARBA00023316"/>
    </source>
</evidence>
<feature type="transmembrane region" description="Helical" evidence="15">
    <location>
        <begin position="12"/>
        <end position="30"/>
    </location>
</feature>
<dbReference type="GO" id="GO:0008763">
    <property type="term" value="F:UDP-N-acetylmuramate-L-alanine ligase activity"/>
    <property type="evidence" value="ECO:0007669"/>
    <property type="project" value="UniProtKB-UniRule"/>
</dbReference>
<evidence type="ECO:0000256" key="1">
    <source>
        <dbReference type="ARBA" id="ARBA00004496"/>
    </source>
</evidence>
<keyword evidence="10 14" id="KW-0573">Peptidoglycan synthesis</keyword>
<keyword evidence="8 14" id="KW-0067">ATP-binding</keyword>
<keyword evidence="9 14" id="KW-0133">Cell shape</keyword>
<evidence type="ECO:0000256" key="2">
    <source>
        <dbReference type="ARBA" id="ARBA00004752"/>
    </source>
</evidence>
<dbReference type="EMBL" id="PTRA01000001">
    <property type="protein sequence ID" value="PQA58155.1"/>
    <property type="molecule type" value="Genomic_DNA"/>
</dbReference>
<dbReference type="EC" id="6.3.2.8" evidence="3 14"/>
<evidence type="ECO:0000256" key="9">
    <source>
        <dbReference type="ARBA" id="ARBA00022960"/>
    </source>
</evidence>
<evidence type="ECO:0000256" key="11">
    <source>
        <dbReference type="ARBA" id="ARBA00023306"/>
    </source>
</evidence>
<dbReference type="InterPro" id="IPR000713">
    <property type="entry name" value="Mur_ligase_N"/>
</dbReference>
<dbReference type="SUPFAM" id="SSF53623">
    <property type="entry name" value="MurD-like peptide ligases, catalytic domain"/>
    <property type="match status" value="1"/>
</dbReference>
<keyword evidence="15" id="KW-0472">Membrane</keyword>
<dbReference type="GO" id="GO:0051301">
    <property type="term" value="P:cell division"/>
    <property type="evidence" value="ECO:0007669"/>
    <property type="project" value="UniProtKB-KW"/>
</dbReference>
<comment type="caution">
    <text evidence="19">The sequence shown here is derived from an EMBL/GenBank/DDBJ whole genome shotgun (WGS) entry which is preliminary data.</text>
</comment>
<dbReference type="HAMAP" id="MF_00046">
    <property type="entry name" value="MurC"/>
    <property type="match status" value="1"/>
</dbReference>
<evidence type="ECO:0000256" key="7">
    <source>
        <dbReference type="ARBA" id="ARBA00022741"/>
    </source>
</evidence>
<dbReference type="GO" id="GO:0009252">
    <property type="term" value="P:peptidoglycan biosynthetic process"/>
    <property type="evidence" value="ECO:0007669"/>
    <property type="project" value="UniProtKB-UniRule"/>
</dbReference>
<dbReference type="Pfam" id="PF08245">
    <property type="entry name" value="Mur_ligase_M"/>
    <property type="match status" value="1"/>
</dbReference>
<comment type="similarity">
    <text evidence="14">Belongs to the MurCDEF family.</text>
</comment>
<keyword evidence="15" id="KW-1133">Transmembrane helix</keyword>
<dbReference type="InterPro" id="IPR004101">
    <property type="entry name" value="Mur_ligase_C"/>
</dbReference>
<dbReference type="PANTHER" id="PTHR43445">
    <property type="entry name" value="UDP-N-ACETYLMURAMATE--L-ALANINE LIGASE-RELATED"/>
    <property type="match status" value="1"/>
</dbReference>
<dbReference type="GO" id="GO:0005524">
    <property type="term" value="F:ATP binding"/>
    <property type="evidence" value="ECO:0007669"/>
    <property type="project" value="UniProtKB-UniRule"/>
</dbReference>
<dbReference type="Proteomes" id="UP000239590">
    <property type="component" value="Unassembled WGS sequence"/>
</dbReference>
<feature type="domain" description="Mur ligase N-terminal catalytic" evidence="16">
    <location>
        <begin position="13"/>
        <end position="113"/>
    </location>
</feature>
<comment type="pathway">
    <text evidence="2 14">Cell wall biogenesis; peptidoglycan biosynthesis.</text>
</comment>
<dbReference type="InterPro" id="IPR013221">
    <property type="entry name" value="Mur_ligase_cen"/>
</dbReference>
<dbReference type="SUPFAM" id="SSF53244">
    <property type="entry name" value="MurD-like peptide ligases, peptide-binding domain"/>
    <property type="match status" value="1"/>
</dbReference>
<evidence type="ECO:0000259" key="17">
    <source>
        <dbReference type="Pfam" id="PF02875"/>
    </source>
</evidence>
<accession>A0A2S7IKF3</accession>
<evidence type="ECO:0000259" key="16">
    <source>
        <dbReference type="Pfam" id="PF01225"/>
    </source>
</evidence>
<dbReference type="InterPro" id="IPR036615">
    <property type="entry name" value="Mur_ligase_C_dom_sf"/>
</dbReference>
<keyword evidence="4 14" id="KW-0963">Cytoplasm</keyword>
<evidence type="ECO:0000259" key="18">
    <source>
        <dbReference type="Pfam" id="PF08245"/>
    </source>
</evidence>
<feature type="domain" description="Mur ligase C-terminal" evidence="17">
    <location>
        <begin position="323"/>
        <end position="447"/>
    </location>
</feature>
<evidence type="ECO:0000256" key="4">
    <source>
        <dbReference type="ARBA" id="ARBA00022490"/>
    </source>
</evidence>
<keyword evidence="6 14" id="KW-0132">Cell division</keyword>
<dbReference type="GO" id="GO:0005737">
    <property type="term" value="C:cytoplasm"/>
    <property type="evidence" value="ECO:0007669"/>
    <property type="project" value="UniProtKB-SubCell"/>
</dbReference>
<evidence type="ECO:0000313" key="19">
    <source>
        <dbReference type="EMBL" id="PQA58155.1"/>
    </source>
</evidence>
<dbReference type="UniPathway" id="UPA00219"/>
<feature type="domain" description="Mur ligase central" evidence="18">
    <location>
        <begin position="121"/>
        <end position="301"/>
    </location>
</feature>
<evidence type="ECO:0000256" key="13">
    <source>
        <dbReference type="ARBA" id="ARBA00047833"/>
    </source>
</evidence>
<dbReference type="OrthoDB" id="9804126at2"/>
<dbReference type="GO" id="GO:0071555">
    <property type="term" value="P:cell wall organization"/>
    <property type="evidence" value="ECO:0007669"/>
    <property type="project" value="UniProtKB-KW"/>
</dbReference>
<comment type="subcellular location">
    <subcellularLocation>
        <location evidence="1 14">Cytoplasm</location>
    </subcellularLocation>
</comment>
<dbReference type="InterPro" id="IPR005758">
    <property type="entry name" value="UDP-N-AcMur_Ala_ligase_MurC"/>
</dbReference>
<dbReference type="Gene3D" id="3.90.190.20">
    <property type="entry name" value="Mur ligase, C-terminal domain"/>
    <property type="match status" value="1"/>
</dbReference>
<comment type="function">
    <text evidence="14">Cell wall formation.</text>
</comment>
<keyword evidence="15" id="KW-0812">Transmembrane</keyword>
<keyword evidence="12 14" id="KW-0961">Cell wall biogenesis/degradation</keyword>
<dbReference type="RefSeq" id="WP_104709408.1">
    <property type="nucleotide sequence ID" value="NZ_PTRA01000001.1"/>
</dbReference>
<dbReference type="Gene3D" id="3.40.50.720">
    <property type="entry name" value="NAD(P)-binding Rossmann-like Domain"/>
    <property type="match status" value="1"/>
</dbReference>
<feature type="binding site" evidence="14">
    <location>
        <begin position="123"/>
        <end position="129"/>
    </location>
    <ligand>
        <name>ATP</name>
        <dbReference type="ChEBI" id="CHEBI:30616"/>
    </ligand>
</feature>
<evidence type="ECO:0000256" key="8">
    <source>
        <dbReference type="ARBA" id="ARBA00022840"/>
    </source>
</evidence>
<keyword evidence="11 14" id="KW-0131">Cell cycle</keyword>
<sequence>MVPVKPIRSYKSIYFLGIGGIGMSAIARWFHVNGYAVAGYDKTPTTLTKALQAEGITIHFTDGVAEIPEAYLDPEETLVVLTPAIPKEHTEWAYFRENGFRILKRSQVLGLLTEEMFLIAVAGTHGKTTTSSMVAHILKHSGRNVAAFLGGITQNYQTNFLLNEPTENLRDVLCVVEADEFDRSFLTLHPDVAIVTSTDADHLDIYGSGDEVLKSFGDFVSQIRTEGVLFLKNGLSLNNQTKAEVRTYGFESGMYHVENCRIADARFKFDLVYPSGFCEDITLVVPGFHNAENAVAAFAVCLQVGLSPQEIRAGLNSYRGVKRRFEYHLELPETVYIDDYAHHPTEIEAFLKSVKALYPNRHVTAIFQPHLFTRTRDFQEGFAESLSLADRAIVLDIYPARELPIPGITAAVIFDKVTSEDKIQCTKDEVLDLINDLPLDIVVTIGAGDIDTLIAPLRELVQAKAGRKQ</sequence>
<dbReference type="Gene3D" id="3.40.1190.10">
    <property type="entry name" value="Mur-like, catalytic domain"/>
    <property type="match status" value="1"/>
</dbReference>
<dbReference type="GO" id="GO:0008360">
    <property type="term" value="P:regulation of cell shape"/>
    <property type="evidence" value="ECO:0007669"/>
    <property type="project" value="UniProtKB-KW"/>
</dbReference>
<dbReference type="Pfam" id="PF02875">
    <property type="entry name" value="Mur_ligase_C"/>
    <property type="match status" value="1"/>
</dbReference>
<keyword evidence="7 14" id="KW-0547">Nucleotide-binding</keyword>
<keyword evidence="5 14" id="KW-0436">Ligase</keyword>
<dbReference type="AlphaFoldDB" id="A0A2S7IKF3"/>
<dbReference type="Pfam" id="PF01225">
    <property type="entry name" value="Mur_ligase"/>
    <property type="match status" value="1"/>
</dbReference>
<dbReference type="SUPFAM" id="SSF51984">
    <property type="entry name" value="MurCD N-terminal domain"/>
    <property type="match status" value="1"/>
</dbReference>